<name>F8AXC1_9ACTN</name>
<evidence type="ECO:0000256" key="1">
    <source>
        <dbReference type="SAM" id="Phobius"/>
    </source>
</evidence>
<dbReference type="HOGENOM" id="CLU_1376386_0_0_11"/>
<dbReference type="KEGG" id="fsy:FsymDg_0969"/>
<dbReference type="STRING" id="656024.FsymDg_0969"/>
<evidence type="ECO:0000313" key="3">
    <source>
        <dbReference type="Proteomes" id="UP000001549"/>
    </source>
</evidence>
<keyword evidence="1" id="KW-1133">Transmembrane helix</keyword>
<keyword evidence="1" id="KW-0812">Transmembrane</keyword>
<keyword evidence="1" id="KW-0472">Membrane</keyword>
<dbReference type="Pfam" id="PF17248">
    <property type="entry name" value="DUF5317"/>
    <property type="match status" value="1"/>
</dbReference>
<gene>
    <name evidence="2" type="ordered locus">FsymDg_0969</name>
</gene>
<feature type="transmembrane region" description="Helical" evidence="1">
    <location>
        <begin position="156"/>
        <end position="185"/>
    </location>
</feature>
<evidence type="ECO:0000313" key="2">
    <source>
        <dbReference type="EMBL" id="AEH08474.1"/>
    </source>
</evidence>
<proteinExistence type="predicted"/>
<organism evidence="2 3">
    <name type="scientific">Candidatus Protofrankia datiscae</name>
    <dbReference type="NCBI Taxonomy" id="2716812"/>
    <lineage>
        <taxon>Bacteria</taxon>
        <taxon>Bacillati</taxon>
        <taxon>Actinomycetota</taxon>
        <taxon>Actinomycetes</taxon>
        <taxon>Frankiales</taxon>
        <taxon>Frankiaceae</taxon>
        <taxon>Protofrankia</taxon>
    </lineage>
</organism>
<reference evidence="2 3" key="1">
    <citation type="submission" date="2011-05" db="EMBL/GenBank/DDBJ databases">
        <title>Complete sequence of chromosome of Frankia symbiont of Datisca glomerata.</title>
        <authorList>
            <consortium name="US DOE Joint Genome Institute"/>
            <person name="Lucas S."/>
            <person name="Han J."/>
            <person name="Lapidus A."/>
            <person name="Cheng J.-F."/>
            <person name="Goodwin L."/>
            <person name="Pitluck S."/>
            <person name="Peters L."/>
            <person name="Mikhailova N."/>
            <person name="Chertkov O."/>
            <person name="Teshima H."/>
            <person name="Han C."/>
            <person name="Tapia R."/>
            <person name="Land M."/>
            <person name="Hauser L."/>
            <person name="Kyrpides N."/>
            <person name="Ivanova N."/>
            <person name="Pagani I."/>
            <person name="Berry A."/>
            <person name="Pawlowski K."/>
            <person name="Persson T."/>
            <person name="Vanden Heuvel B."/>
            <person name="Benson D."/>
            <person name="Woyke T."/>
        </authorList>
    </citation>
    <scope>NUCLEOTIDE SEQUENCE [LARGE SCALE GENOMIC DNA]</scope>
    <source>
        <strain evidence="3">4085684</strain>
    </source>
</reference>
<dbReference type="eggNOG" id="ENOG5033BXS">
    <property type="taxonomic scope" value="Bacteria"/>
</dbReference>
<feature type="transmembrane region" description="Helical" evidence="1">
    <location>
        <begin position="94"/>
        <end position="113"/>
    </location>
</feature>
<dbReference type="AlphaFoldDB" id="F8AXC1"/>
<dbReference type="EMBL" id="CP002801">
    <property type="protein sequence ID" value="AEH08474.1"/>
    <property type="molecule type" value="Genomic_DNA"/>
</dbReference>
<feature type="transmembrane region" description="Helical" evidence="1">
    <location>
        <begin position="12"/>
        <end position="34"/>
    </location>
</feature>
<accession>F8AXC1</accession>
<dbReference type="Proteomes" id="UP000001549">
    <property type="component" value="Chromosome"/>
</dbReference>
<feature type="transmembrane region" description="Helical" evidence="1">
    <location>
        <begin position="69"/>
        <end position="87"/>
    </location>
</feature>
<sequence precursor="true">MPRLRSKTPRTTHTTSVFVLLVLALVGGVTVGLIRGGTLDALVRVYVSRPWMFVATIAALSVSRFIPGLYAAAWVLATVAVALFAAANSRLPGVGLLWAGIALNTVVILANGGQMPVSLWAAERAGVSASEIYASAQHTPGDDNTVLRPATDVIPLAFPGAGAVISIGDVLAAAGVGMFGAVAPVRARRTLESRLTPK</sequence>
<protein>
    <recommendedName>
        <fullName evidence="4">DUF5317 domain-containing protein</fullName>
    </recommendedName>
</protein>
<evidence type="ECO:0008006" key="4">
    <source>
        <dbReference type="Google" id="ProtNLM"/>
    </source>
</evidence>
<keyword evidence="3" id="KW-1185">Reference proteome</keyword>
<dbReference type="InterPro" id="IPR035168">
    <property type="entry name" value="DUF5317"/>
</dbReference>